<dbReference type="EMBL" id="CP040017">
    <property type="protein sequence ID" value="QCP12307.1"/>
    <property type="molecule type" value="Genomic_DNA"/>
</dbReference>
<organism evidence="1 4">
    <name type="scientific">Pseudoduganella umbonata</name>
    <dbReference type="NCBI Taxonomy" id="864828"/>
    <lineage>
        <taxon>Bacteria</taxon>
        <taxon>Pseudomonadati</taxon>
        <taxon>Pseudomonadota</taxon>
        <taxon>Betaproteobacteria</taxon>
        <taxon>Burkholderiales</taxon>
        <taxon>Oxalobacteraceae</taxon>
        <taxon>Telluria group</taxon>
        <taxon>Pseudoduganella</taxon>
    </lineage>
</organism>
<evidence type="ECO:0000313" key="1">
    <source>
        <dbReference type="EMBL" id="MBB3222066.1"/>
    </source>
</evidence>
<dbReference type="RefSeq" id="WP_137315143.1">
    <property type="nucleotide sequence ID" value="NZ_CP040017.1"/>
</dbReference>
<reference evidence="1 4" key="2">
    <citation type="submission" date="2020-08" db="EMBL/GenBank/DDBJ databases">
        <title>Genomic Encyclopedia of Type Strains, Phase III (KMG-III): the genomes of soil and plant-associated and newly described type strains.</title>
        <authorList>
            <person name="Whitman W."/>
        </authorList>
    </citation>
    <scope>NUCLEOTIDE SEQUENCE [LARGE SCALE GENOMIC DNA]</scope>
    <source>
        <strain evidence="1 4">CECT 7753</strain>
    </source>
</reference>
<evidence type="ECO:0000313" key="3">
    <source>
        <dbReference type="Proteomes" id="UP000298763"/>
    </source>
</evidence>
<dbReference type="EMBL" id="JACHXS010000005">
    <property type="protein sequence ID" value="MBB3222066.1"/>
    <property type="molecule type" value="Genomic_DNA"/>
</dbReference>
<dbReference type="OrthoDB" id="9967558at2"/>
<dbReference type="Proteomes" id="UP000584325">
    <property type="component" value="Unassembled WGS sequence"/>
</dbReference>
<accession>A0A4P8HR60</accession>
<evidence type="ECO:0000313" key="4">
    <source>
        <dbReference type="Proteomes" id="UP000584325"/>
    </source>
</evidence>
<keyword evidence="3" id="KW-1185">Reference proteome</keyword>
<evidence type="ECO:0000313" key="2">
    <source>
        <dbReference type="EMBL" id="QCP12307.1"/>
    </source>
</evidence>
<dbReference type="AlphaFoldDB" id="A0A4P8HR60"/>
<name>A0A4P8HR60_9BURK</name>
<sequence>MSQSVRIVIAGLAIGLLNNGVAAEQAPAEGPLRISVSSADPVAPIEVRNIHRVQCREGTYELVEWPFKGKLEFAFKAGAGRRAFDLSGSEFAKTLAKRQLFGHFGFSCGGGENLNIQYWGLRSLDGAEQPRPFSYRLNVSADGEILQDLDVN</sequence>
<dbReference type="Proteomes" id="UP000298763">
    <property type="component" value="Chromosome"/>
</dbReference>
<protein>
    <submittedName>
        <fullName evidence="1">Uncharacterized protein</fullName>
    </submittedName>
</protein>
<proteinExistence type="predicted"/>
<reference evidence="2 3" key="1">
    <citation type="submission" date="2019-05" db="EMBL/GenBank/DDBJ databases">
        <title>Draft Genome Sequences of Six Type Strains of the Genus Massilia.</title>
        <authorList>
            <person name="Miess H."/>
            <person name="Frediansyhah A."/>
            <person name="Gross H."/>
        </authorList>
    </citation>
    <scope>NUCLEOTIDE SEQUENCE [LARGE SCALE GENOMIC DNA]</scope>
    <source>
        <strain evidence="2 3">DSMZ 26121</strain>
    </source>
</reference>
<gene>
    <name evidence="2" type="ORF">FCL38_19195</name>
    <name evidence="1" type="ORF">FHS02_002885</name>
</gene>